<name>A0AAF0BUS5_9ACTN</name>
<dbReference type="AlphaFoldDB" id="A0AAF0BUS5"/>
<evidence type="ECO:0000313" key="1">
    <source>
        <dbReference type="EMBL" id="WCO68107.1"/>
    </source>
</evidence>
<proteinExistence type="predicted"/>
<evidence type="ECO:0000313" key="2">
    <source>
        <dbReference type="Proteomes" id="UP001216390"/>
    </source>
</evidence>
<reference evidence="1" key="1">
    <citation type="submission" date="2023-01" db="EMBL/GenBank/DDBJ databases">
        <title>The diversity of Class Acidimicrobiia in South China Sea sediment environments and the proposal of Iamia marina sp. nov., a novel species of the genus Iamia.</title>
        <authorList>
            <person name="He Y."/>
            <person name="Tian X."/>
        </authorList>
    </citation>
    <scope>NUCLEOTIDE SEQUENCE</scope>
    <source>
        <strain evidence="1">DSM 19957</strain>
    </source>
</reference>
<protein>
    <submittedName>
        <fullName evidence="1">DUF6454 family protein</fullName>
    </submittedName>
</protein>
<dbReference type="Pfam" id="PF20055">
    <property type="entry name" value="DUF6454"/>
    <property type="match status" value="1"/>
</dbReference>
<gene>
    <name evidence="1" type="ORF">PO878_05140</name>
</gene>
<sequence>MPPVPLADALLRTGRSTWVEPVGHVALEGPVHHPQGLVRAQGLWWISTVDTDAEVGHLLAFDDAGARVHDVALVDGPRFHPGGIDLDGDVVTVPVAEYRPDSTTALVRVHLPDGAAEVVGRVDDHLGFLAAPRPDGTTTAMTWGSRRVLTLDAEGTVLATRPNPSHWVDVQDGQRLDHHRVLCTGIGVMADGDRLVALGGLGVWDEDAAAWAHELPLATTVASGRILTTNPVWATEDAGDVLLHAAPDDHDGTLTTHRLHTAP</sequence>
<dbReference type="InterPro" id="IPR046312">
    <property type="entry name" value="DUF6454"/>
</dbReference>
<dbReference type="RefSeq" id="WP_272737624.1">
    <property type="nucleotide sequence ID" value="NZ_CP116942.1"/>
</dbReference>
<dbReference type="KEGG" id="ima:PO878_05140"/>
<organism evidence="1 2">
    <name type="scientific">Iamia majanohamensis</name>
    <dbReference type="NCBI Taxonomy" id="467976"/>
    <lineage>
        <taxon>Bacteria</taxon>
        <taxon>Bacillati</taxon>
        <taxon>Actinomycetota</taxon>
        <taxon>Acidimicrobiia</taxon>
        <taxon>Acidimicrobiales</taxon>
        <taxon>Iamiaceae</taxon>
        <taxon>Iamia</taxon>
    </lineage>
</organism>
<dbReference type="EMBL" id="CP116942">
    <property type="protein sequence ID" value="WCO68107.1"/>
    <property type="molecule type" value="Genomic_DNA"/>
</dbReference>
<dbReference type="Proteomes" id="UP001216390">
    <property type="component" value="Chromosome"/>
</dbReference>
<keyword evidence="2" id="KW-1185">Reference proteome</keyword>
<accession>A0AAF0BUS5</accession>